<dbReference type="NCBIfam" id="TIGR00119">
    <property type="entry name" value="acolac_sm"/>
    <property type="match status" value="1"/>
</dbReference>
<dbReference type="Proteomes" id="UP000515823">
    <property type="component" value="Chromosome"/>
</dbReference>
<dbReference type="AlphaFoldDB" id="A0A7G9G672"/>
<dbReference type="InterPro" id="IPR027271">
    <property type="entry name" value="Acetolactate_synth/TF_NikR_C"/>
</dbReference>
<sequence length="161" mass="17754">MSKAVFSLLVDNTSGVLSRISGLFSRRGYNIDSLTVGVTENPVYSRMTVVATGDDEILEQIHRQLEKLVDVIDIKKLESHTTAVCRELVLMKVGVEPEEREQVLAIVNIFRAKIVDVSEDSMIVELTGSQSKVDAFIRLINGFTIREMARTGITGLGRGSV</sequence>
<dbReference type="FunFam" id="3.30.70.260:FF:000001">
    <property type="entry name" value="Acetolactate synthase, small subunit"/>
    <property type="match status" value="1"/>
</dbReference>
<keyword evidence="8 10" id="KW-0808">Transferase</keyword>
<evidence type="ECO:0000256" key="7">
    <source>
        <dbReference type="ARBA" id="ARBA00048670"/>
    </source>
</evidence>
<dbReference type="InterPro" id="IPR045865">
    <property type="entry name" value="ACT-like_dom_sf"/>
</dbReference>
<dbReference type="InterPro" id="IPR054480">
    <property type="entry name" value="AHAS_small-like_ACT"/>
</dbReference>
<dbReference type="UniPathway" id="UPA00049">
    <property type="reaction ID" value="UER00059"/>
</dbReference>
<evidence type="ECO:0000256" key="1">
    <source>
        <dbReference type="ARBA" id="ARBA00004974"/>
    </source>
</evidence>
<dbReference type="CDD" id="cd04878">
    <property type="entry name" value="ACT_AHAS"/>
    <property type="match status" value="1"/>
</dbReference>
<proteinExistence type="inferred from homology"/>
<evidence type="ECO:0000256" key="6">
    <source>
        <dbReference type="ARBA" id="ARBA00023304"/>
    </source>
</evidence>
<comment type="catalytic activity">
    <reaction evidence="7 8">
        <text>2 pyruvate + H(+) = (2S)-2-acetolactate + CO2</text>
        <dbReference type="Rhea" id="RHEA:25249"/>
        <dbReference type="ChEBI" id="CHEBI:15361"/>
        <dbReference type="ChEBI" id="CHEBI:15378"/>
        <dbReference type="ChEBI" id="CHEBI:16526"/>
        <dbReference type="ChEBI" id="CHEBI:58476"/>
        <dbReference type="EC" id="2.2.1.6"/>
    </reaction>
</comment>
<dbReference type="PROSITE" id="PS51671">
    <property type="entry name" value="ACT"/>
    <property type="match status" value="1"/>
</dbReference>
<dbReference type="Pfam" id="PF22629">
    <property type="entry name" value="ACT_AHAS_ss"/>
    <property type="match status" value="1"/>
</dbReference>
<evidence type="ECO:0000256" key="3">
    <source>
        <dbReference type="ARBA" id="ARBA00006341"/>
    </source>
</evidence>
<evidence type="ECO:0000259" key="9">
    <source>
        <dbReference type="PROSITE" id="PS51671"/>
    </source>
</evidence>
<reference evidence="10 11" key="1">
    <citation type="submission" date="2020-08" db="EMBL/GenBank/DDBJ databases">
        <authorList>
            <person name="Liu C."/>
            <person name="Sun Q."/>
        </authorList>
    </citation>
    <scope>NUCLEOTIDE SEQUENCE [LARGE SCALE GENOMIC DNA]</scope>
    <source>
        <strain evidence="10 11">NSJ-38</strain>
    </source>
</reference>
<dbReference type="NCBIfam" id="NF008864">
    <property type="entry name" value="PRK11895.1"/>
    <property type="match status" value="1"/>
</dbReference>
<dbReference type="PANTHER" id="PTHR30239:SF0">
    <property type="entry name" value="ACETOLACTATE SYNTHASE SMALL SUBUNIT 1, CHLOROPLASTIC"/>
    <property type="match status" value="1"/>
</dbReference>
<dbReference type="InterPro" id="IPR039557">
    <property type="entry name" value="AHAS_ACT"/>
</dbReference>
<keyword evidence="6 8" id="KW-0100">Branched-chain amino acid biosynthesis</keyword>
<comment type="similarity">
    <text evidence="3 8">Belongs to the acetolactate synthase small subunit family.</text>
</comment>
<comment type="function">
    <text evidence="8">Catalyzes the conversion of 2 pyruvate molecules into acetolactate in the first common step of the biosynthetic pathway of the branched-amino acids such as leucine, isoleucine, and valine.</text>
</comment>
<protein>
    <recommendedName>
        <fullName evidence="8">Acetolactate synthase small subunit</fullName>
        <shortName evidence="8">AHAS</shortName>
        <shortName evidence="8">ALS</shortName>
        <ecNumber evidence="8">2.2.1.6</ecNumber>
    </recommendedName>
    <alternativeName>
        <fullName evidence="8">Acetohydroxy-acid synthase small subunit</fullName>
    </alternativeName>
</protein>
<dbReference type="FunFam" id="3.30.70.1150:FF:000001">
    <property type="entry name" value="Acetolactate synthase small subunit"/>
    <property type="match status" value="1"/>
</dbReference>
<dbReference type="GO" id="GO:0003984">
    <property type="term" value="F:acetolactate synthase activity"/>
    <property type="evidence" value="ECO:0007669"/>
    <property type="project" value="UniProtKB-UniRule"/>
</dbReference>
<evidence type="ECO:0000256" key="4">
    <source>
        <dbReference type="ARBA" id="ARBA00011744"/>
    </source>
</evidence>
<accession>A0A7G9G672</accession>
<dbReference type="InterPro" id="IPR002912">
    <property type="entry name" value="ACT_dom"/>
</dbReference>
<organism evidence="10 11">
    <name type="scientific">Qiania dongpingensis</name>
    <dbReference type="NCBI Taxonomy" id="2763669"/>
    <lineage>
        <taxon>Bacteria</taxon>
        <taxon>Bacillati</taxon>
        <taxon>Bacillota</taxon>
        <taxon>Clostridia</taxon>
        <taxon>Lachnospirales</taxon>
        <taxon>Lachnospiraceae</taxon>
        <taxon>Qiania</taxon>
    </lineage>
</organism>
<dbReference type="GO" id="GO:0009097">
    <property type="term" value="P:isoleucine biosynthetic process"/>
    <property type="evidence" value="ECO:0007669"/>
    <property type="project" value="UniProtKB-UniRule"/>
</dbReference>
<dbReference type="GO" id="GO:1990610">
    <property type="term" value="F:acetolactate synthase regulator activity"/>
    <property type="evidence" value="ECO:0007669"/>
    <property type="project" value="UniProtKB-UniRule"/>
</dbReference>
<feature type="domain" description="ACT" evidence="9">
    <location>
        <begin position="5"/>
        <end position="79"/>
    </location>
</feature>
<dbReference type="GO" id="GO:0009099">
    <property type="term" value="P:L-valine biosynthetic process"/>
    <property type="evidence" value="ECO:0007669"/>
    <property type="project" value="UniProtKB-UniRule"/>
</dbReference>
<evidence type="ECO:0000256" key="2">
    <source>
        <dbReference type="ARBA" id="ARBA00005025"/>
    </source>
</evidence>
<evidence type="ECO:0000313" key="10">
    <source>
        <dbReference type="EMBL" id="QNM06304.1"/>
    </source>
</evidence>
<dbReference type="PANTHER" id="PTHR30239">
    <property type="entry name" value="ACETOLACTATE SYNTHASE SMALL SUBUNIT"/>
    <property type="match status" value="1"/>
</dbReference>
<dbReference type="SUPFAM" id="SSF55021">
    <property type="entry name" value="ACT-like"/>
    <property type="match status" value="2"/>
</dbReference>
<dbReference type="InterPro" id="IPR004789">
    <property type="entry name" value="Acetalactate_synth_ssu"/>
</dbReference>
<dbReference type="InterPro" id="IPR019455">
    <property type="entry name" value="Acetolactate_synth_ssu_C"/>
</dbReference>
<evidence type="ECO:0000256" key="5">
    <source>
        <dbReference type="ARBA" id="ARBA00022605"/>
    </source>
</evidence>
<dbReference type="Gene3D" id="3.30.70.260">
    <property type="match status" value="1"/>
</dbReference>
<comment type="pathway">
    <text evidence="2 8">Amino-acid biosynthesis; L-valine biosynthesis; L-valine from pyruvate: step 1/4.</text>
</comment>
<dbReference type="Pfam" id="PF10369">
    <property type="entry name" value="ALS_ss_C"/>
    <property type="match status" value="1"/>
</dbReference>
<gene>
    <name evidence="10" type="primary">ilvN</name>
    <name evidence="10" type="ORF">H9Q78_03955</name>
</gene>
<dbReference type="EC" id="2.2.1.6" evidence="8"/>
<evidence type="ECO:0000256" key="8">
    <source>
        <dbReference type="RuleBase" id="RU368092"/>
    </source>
</evidence>
<dbReference type="GO" id="GO:0005829">
    <property type="term" value="C:cytosol"/>
    <property type="evidence" value="ECO:0007669"/>
    <property type="project" value="TreeGrafter"/>
</dbReference>
<keyword evidence="11" id="KW-1185">Reference proteome</keyword>
<dbReference type="KEGG" id="qdo:H9Q78_03955"/>
<dbReference type="Gene3D" id="3.30.70.1150">
    <property type="entry name" value="ACT-like. Chain A, domain 2"/>
    <property type="match status" value="1"/>
</dbReference>
<dbReference type="UniPathway" id="UPA00047">
    <property type="reaction ID" value="UER00055"/>
</dbReference>
<keyword evidence="5 8" id="KW-0028">Amino-acid biosynthesis</keyword>
<dbReference type="EMBL" id="CP060634">
    <property type="protein sequence ID" value="QNM06304.1"/>
    <property type="molecule type" value="Genomic_DNA"/>
</dbReference>
<evidence type="ECO:0000313" key="11">
    <source>
        <dbReference type="Proteomes" id="UP000515823"/>
    </source>
</evidence>
<name>A0A7G9G672_9FIRM</name>
<dbReference type="RefSeq" id="WP_249303709.1">
    <property type="nucleotide sequence ID" value="NZ_CP060634.1"/>
</dbReference>
<comment type="pathway">
    <text evidence="1 8">Amino-acid biosynthesis; L-isoleucine biosynthesis; L-isoleucine from 2-oxobutanoate: step 1/4.</text>
</comment>
<comment type="subunit">
    <text evidence="4 8">Dimer of large and small chains.</text>
</comment>